<feature type="region of interest" description="Disordered" evidence="1">
    <location>
        <begin position="1"/>
        <end position="28"/>
    </location>
</feature>
<dbReference type="OrthoDB" id="3800557at2759"/>
<feature type="compositionally biased region" description="Low complexity" evidence="1">
    <location>
        <begin position="1"/>
        <end position="14"/>
    </location>
</feature>
<evidence type="ECO:0000256" key="1">
    <source>
        <dbReference type="SAM" id="MobiDB-lite"/>
    </source>
</evidence>
<dbReference type="Proteomes" id="UP000799771">
    <property type="component" value="Unassembled WGS sequence"/>
</dbReference>
<feature type="compositionally biased region" description="Polar residues" evidence="1">
    <location>
        <begin position="404"/>
        <end position="413"/>
    </location>
</feature>
<dbReference type="GeneID" id="54410966"/>
<feature type="compositionally biased region" description="Acidic residues" evidence="1">
    <location>
        <begin position="614"/>
        <end position="636"/>
    </location>
</feature>
<feature type="compositionally biased region" description="Basic and acidic residues" evidence="1">
    <location>
        <begin position="391"/>
        <end position="401"/>
    </location>
</feature>
<dbReference type="EMBL" id="ML977508">
    <property type="protein sequence ID" value="KAF2128372.1"/>
    <property type="molecule type" value="Genomic_DNA"/>
</dbReference>
<evidence type="ECO:0000313" key="2">
    <source>
        <dbReference type="EMBL" id="KAF2128372.1"/>
    </source>
</evidence>
<organism evidence="2 3">
    <name type="scientific">Dothidotthia symphoricarpi CBS 119687</name>
    <dbReference type="NCBI Taxonomy" id="1392245"/>
    <lineage>
        <taxon>Eukaryota</taxon>
        <taxon>Fungi</taxon>
        <taxon>Dikarya</taxon>
        <taxon>Ascomycota</taxon>
        <taxon>Pezizomycotina</taxon>
        <taxon>Dothideomycetes</taxon>
        <taxon>Pleosporomycetidae</taxon>
        <taxon>Pleosporales</taxon>
        <taxon>Dothidotthiaceae</taxon>
        <taxon>Dothidotthia</taxon>
    </lineage>
</organism>
<feature type="compositionally biased region" description="Low complexity" evidence="1">
    <location>
        <begin position="596"/>
        <end position="613"/>
    </location>
</feature>
<reference evidence="2" key="1">
    <citation type="journal article" date="2020" name="Stud. Mycol.">
        <title>101 Dothideomycetes genomes: a test case for predicting lifestyles and emergence of pathogens.</title>
        <authorList>
            <person name="Haridas S."/>
            <person name="Albert R."/>
            <person name="Binder M."/>
            <person name="Bloem J."/>
            <person name="Labutti K."/>
            <person name="Salamov A."/>
            <person name="Andreopoulos B."/>
            <person name="Baker S."/>
            <person name="Barry K."/>
            <person name="Bills G."/>
            <person name="Bluhm B."/>
            <person name="Cannon C."/>
            <person name="Castanera R."/>
            <person name="Culley D."/>
            <person name="Daum C."/>
            <person name="Ezra D."/>
            <person name="Gonzalez J."/>
            <person name="Henrissat B."/>
            <person name="Kuo A."/>
            <person name="Liang C."/>
            <person name="Lipzen A."/>
            <person name="Lutzoni F."/>
            <person name="Magnuson J."/>
            <person name="Mondo S."/>
            <person name="Nolan M."/>
            <person name="Ohm R."/>
            <person name="Pangilinan J."/>
            <person name="Park H.-J."/>
            <person name="Ramirez L."/>
            <person name="Alfaro M."/>
            <person name="Sun H."/>
            <person name="Tritt A."/>
            <person name="Yoshinaga Y."/>
            <person name="Zwiers L.-H."/>
            <person name="Turgeon B."/>
            <person name="Goodwin S."/>
            <person name="Spatafora J."/>
            <person name="Crous P."/>
            <person name="Grigoriev I."/>
        </authorList>
    </citation>
    <scope>NUCLEOTIDE SEQUENCE</scope>
    <source>
        <strain evidence="2">CBS 119687</strain>
    </source>
</reference>
<name>A0A6A6A8T8_9PLEO</name>
<feature type="region of interest" description="Disordered" evidence="1">
    <location>
        <begin position="378"/>
        <end position="496"/>
    </location>
</feature>
<sequence length="763" mass="84203">MHTHMQMHMQIQTHTRTRRPRTNTTNTTTTISSITTTATQHAFQAKHFVCTGLKGMNAEQQARALQVAAKYKRKFEGGEWKGVMVRMRKSVRDGCRDTPKNSLASTTSTGRPLPKSSAKLTSPPRTRWDILPPGAPPPLSQTPTYNAFTPTGFWSSLTRTPTPITKPNPHTPQTAIHHPPVIPRDTRSNATYHALLADVEHLARGACAQRLGFSARTGSDRIFRTAIVSAEDRVRGAERALEGCRAPGVQEDVMVRWGEIVEQEDRAVRRWERGCFGRAKGKNEEVVEEELPQAKFRRGGIITGADSRARALEGSRVGMGGLLKLPQGALRVVWATRILEDMLRLAEEERLAEAEGDDEDEGYEYGNFVRSIRREASLAETVRSESTSETATERGSVDGDVRLSGTTYTSTTRHSQYYPHHHHYSQQEATPEPRNTRNDLPLRSIHSSHSSLTHHRSTSTDTIKTSIYIPEHNDNTDDGAEITPGPSPEEKGFRHRAPGFSQLSSWAHSLRETRSTSPSPSPSRTARQGNENEQGDEHEHRQEETEQQHVKQEVGNPTEQGSPPLSPWSLARSKTRITPTAFLFRRAIPLPGSEGVGVPRSSVTVSSVWSSSSSEDEEEVVDMDEDGNVDEDEDVDGSVSAHPLIPASASFSASASAFTSSSASPSPSPPPFRLFPATPSTSASASIPSLHNTPRTSSSGEQHRRSTSSTRTRILRPASRESEEEWASVLSGMEERERERRVCEGRAWGERVRGRDLEGGGGR</sequence>
<feature type="compositionally biased region" description="Basic and acidic residues" evidence="1">
    <location>
        <begin position="535"/>
        <end position="552"/>
    </location>
</feature>
<accession>A0A6A6A8T8</accession>
<evidence type="ECO:0000313" key="3">
    <source>
        <dbReference type="Proteomes" id="UP000799771"/>
    </source>
</evidence>
<feature type="compositionally biased region" description="Polar residues" evidence="1">
    <location>
        <begin position="100"/>
        <end position="110"/>
    </location>
</feature>
<dbReference type="RefSeq" id="XP_033522761.1">
    <property type="nucleotide sequence ID" value="XM_033670534.1"/>
</dbReference>
<feature type="compositionally biased region" description="Low complexity" evidence="1">
    <location>
        <begin position="646"/>
        <end position="665"/>
    </location>
</feature>
<feature type="region of interest" description="Disordered" evidence="1">
    <location>
        <begin position="589"/>
        <end position="741"/>
    </location>
</feature>
<feature type="compositionally biased region" description="Low complexity" evidence="1">
    <location>
        <begin position="515"/>
        <end position="525"/>
    </location>
</feature>
<feature type="region of interest" description="Disordered" evidence="1">
    <location>
        <begin position="509"/>
        <end position="573"/>
    </location>
</feature>
<gene>
    <name evidence="2" type="ORF">P153DRAFT_386493</name>
</gene>
<protein>
    <submittedName>
        <fullName evidence="2">Uncharacterized protein</fullName>
    </submittedName>
</protein>
<feature type="region of interest" description="Disordered" evidence="1">
    <location>
        <begin position="91"/>
        <end position="127"/>
    </location>
</feature>
<feature type="compositionally biased region" description="Low complexity" evidence="1">
    <location>
        <begin position="674"/>
        <end position="689"/>
    </location>
</feature>
<dbReference type="AlphaFoldDB" id="A0A6A6A8T8"/>
<feature type="compositionally biased region" description="Polar residues" evidence="1">
    <location>
        <begin position="690"/>
        <end position="700"/>
    </location>
</feature>
<proteinExistence type="predicted"/>
<keyword evidence="3" id="KW-1185">Reference proteome</keyword>